<evidence type="ECO:0000256" key="4">
    <source>
        <dbReference type="ARBA" id="ARBA00023242"/>
    </source>
</evidence>
<feature type="compositionally biased region" description="Basic and acidic residues" evidence="5">
    <location>
        <begin position="550"/>
        <end position="566"/>
    </location>
</feature>
<gene>
    <name evidence="7" type="ORF">M6B38_191275</name>
</gene>
<keyword evidence="8" id="KW-1185">Reference proteome</keyword>
<feature type="compositionally biased region" description="Acidic residues" evidence="5">
    <location>
        <begin position="47"/>
        <end position="71"/>
    </location>
</feature>
<dbReference type="Pfam" id="PF04000">
    <property type="entry name" value="Sas10_Utp3"/>
    <property type="match status" value="1"/>
</dbReference>
<dbReference type="GO" id="GO:0032040">
    <property type="term" value="C:small-subunit processome"/>
    <property type="evidence" value="ECO:0007669"/>
    <property type="project" value="TreeGrafter"/>
</dbReference>
<protein>
    <submittedName>
        <fullName evidence="7">Something about silencing protein 10</fullName>
    </submittedName>
</protein>
<keyword evidence="4" id="KW-0539">Nucleus</keyword>
<evidence type="ECO:0000256" key="5">
    <source>
        <dbReference type="SAM" id="MobiDB-lite"/>
    </source>
</evidence>
<dbReference type="Pfam" id="PF09368">
    <property type="entry name" value="Sas10"/>
    <property type="match status" value="1"/>
</dbReference>
<name>A0AAX6EF83_IRIPA</name>
<feature type="region of interest" description="Disordered" evidence="5">
    <location>
        <begin position="1"/>
        <end position="100"/>
    </location>
</feature>
<feature type="compositionally biased region" description="Acidic residues" evidence="5">
    <location>
        <begin position="82"/>
        <end position="97"/>
    </location>
</feature>
<organism evidence="7 8">
    <name type="scientific">Iris pallida</name>
    <name type="common">Sweet iris</name>
    <dbReference type="NCBI Taxonomy" id="29817"/>
    <lineage>
        <taxon>Eukaryota</taxon>
        <taxon>Viridiplantae</taxon>
        <taxon>Streptophyta</taxon>
        <taxon>Embryophyta</taxon>
        <taxon>Tracheophyta</taxon>
        <taxon>Spermatophyta</taxon>
        <taxon>Magnoliopsida</taxon>
        <taxon>Liliopsida</taxon>
        <taxon>Asparagales</taxon>
        <taxon>Iridaceae</taxon>
        <taxon>Iridoideae</taxon>
        <taxon>Irideae</taxon>
        <taxon>Iris</taxon>
    </lineage>
</organism>
<accession>A0AAX6EF83</accession>
<comment type="caution">
    <text evidence="7">The sequence shown here is derived from an EMBL/GenBank/DDBJ whole genome shotgun (WGS) entry which is preliminary data.</text>
</comment>
<feature type="compositionally biased region" description="Basic and acidic residues" evidence="5">
    <location>
        <begin position="34"/>
        <end position="43"/>
    </location>
</feature>
<feature type="compositionally biased region" description="Basic residues" evidence="5">
    <location>
        <begin position="632"/>
        <end position="652"/>
    </location>
</feature>
<dbReference type="InterPro" id="IPR007146">
    <property type="entry name" value="Sas10/Utp3/C1D"/>
</dbReference>
<evidence type="ECO:0000256" key="3">
    <source>
        <dbReference type="ARBA" id="ARBA00022553"/>
    </source>
</evidence>
<dbReference type="PANTHER" id="PTHR13237:SF8">
    <property type="entry name" value="SOMETHING ABOUT SILENCING PROTEIN 10"/>
    <property type="match status" value="1"/>
</dbReference>
<comment type="similarity">
    <text evidence="2">Belongs to the SAS10 family.</text>
</comment>
<feature type="region of interest" description="Disordered" evidence="5">
    <location>
        <begin position="539"/>
        <end position="575"/>
    </location>
</feature>
<dbReference type="Proteomes" id="UP001140949">
    <property type="component" value="Unassembled WGS sequence"/>
</dbReference>
<dbReference type="AlphaFoldDB" id="A0AAX6EF83"/>
<feature type="domain" description="Sas10 C-terminal" evidence="6">
    <location>
        <begin position="608"/>
        <end position="681"/>
    </location>
</feature>
<reference evidence="7" key="1">
    <citation type="journal article" date="2023" name="GigaByte">
        <title>Genome assembly of the bearded iris, Iris pallida Lam.</title>
        <authorList>
            <person name="Bruccoleri R.E."/>
            <person name="Oakeley E.J."/>
            <person name="Faust A.M.E."/>
            <person name="Altorfer M."/>
            <person name="Dessus-Babus S."/>
            <person name="Burckhardt D."/>
            <person name="Oertli M."/>
            <person name="Naumann U."/>
            <person name="Petersen F."/>
            <person name="Wong J."/>
        </authorList>
    </citation>
    <scope>NUCLEOTIDE SEQUENCE</scope>
    <source>
        <strain evidence="7">GSM-AAB239-AS_SAM_17_03QT</strain>
    </source>
</reference>
<proteinExistence type="inferred from homology"/>
<dbReference type="PANTHER" id="PTHR13237">
    <property type="entry name" value="SOMETHING ABOUT SILENCING PROTEIN 10-RELATED"/>
    <property type="match status" value="1"/>
</dbReference>
<evidence type="ECO:0000259" key="6">
    <source>
        <dbReference type="Pfam" id="PF09368"/>
    </source>
</evidence>
<evidence type="ECO:0000256" key="2">
    <source>
        <dbReference type="ARBA" id="ARBA00010979"/>
    </source>
</evidence>
<evidence type="ECO:0000313" key="8">
    <source>
        <dbReference type="Proteomes" id="UP001140949"/>
    </source>
</evidence>
<dbReference type="EMBL" id="JANAVB010037018">
    <property type="protein sequence ID" value="KAJ6802732.1"/>
    <property type="molecule type" value="Genomic_DNA"/>
</dbReference>
<keyword evidence="3" id="KW-0597">Phosphoprotein</keyword>
<evidence type="ECO:0000313" key="7">
    <source>
        <dbReference type="EMBL" id="KAJ6802732.1"/>
    </source>
</evidence>
<sequence length="683" mass="76827">MAKGTKRQRTPAGKPTKTRTRSIFREEDIDDEVDAFHKQRDIIPLDAYDEDGDSDEDDDTEQPVFDFEDGNNGESDNSGSDGGDDEEDANDNDDGIEDTIQHKGFAAKIARQAKYLRQKFGGIDDDMDDDAEVDEEEKKSVWGRKKNLYYDADNVDYEIQSSDEDRMEEEAEVVKIQREKARFLSMEDFGLGNADGIPSDSDGQEKTFLGAFIGKKAAKKQSTDAVLEDSAVGSYEDTIKDLSGLTKEEQMEVVYSSAPELVGLLAELSDALDQLKRMNPFLPEVEKDRKDTSKGGMDFLEVKKSLLLAYCQAIGFYLLLKSEGHSVREHPVKARLVEIKNLLEKAKEIGAKFSSQTEEIANHKFDTRNKVAEDSVPLDSEPGIKHASAVVANSYTTAVSEKMQLVKDRSKDIPNKDRNKKQQDTNMGFQSMEMLKVRANLEAKLKQKGIFNITHTKPVKDQNVTPKPSNQRLETFDDFTDEVHGTGVLQSRKASQLLSTKVKKQKLASGGDNDLPKRDDIGERRRKFELRVLARSGADIGDTGDEDDIGKETRSRDGDVQEKDGEAPESEDEFYQQVKKQRAGKLMAKSQLYSRTPAAPSSMLEIEEDGKRHISYQMEKNRGLTRHRKKLTKNPRKKYKIKHQKAVIRRKGQVRDIRKPTGPYGGEASGINANVSRSIRFKS</sequence>
<comment type="subcellular location">
    <subcellularLocation>
        <location evidence="1">Nucleus</location>
    </subcellularLocation>
</comment>
<evidence type="ECO:0000256" key="1">
    <source>
        <dbReference type="ARBA" id="ARBA00004123"/>
    </source>
</evidence>
<dbReference type="GO" id="GO:0000462">
    <property type="term" value="P:maturation of SSU-rRNA from tricistronic rRNA transcript (SSU-rRNA, 5.8S rRNA, LSU-rRNA)"/>
    <property type="evidence" value="ECO:0007669"/>
    <property type="project" value="TreeGrafter"/>
</dbReference>
<reference evidence="7" key="2">
    <citation type="submission" date="2023-04" db="EMBL/GenBank/DDBJ databases">
        <authorList>
            <person name="Bruccoleri R.E."/>
            <person name="Oakeley E.J."/>
            <person name="Faust A.-M."/>
            <person name="Dessus-Babus S."/>
            <person name="Altorfer M."/>
            <person name="Burckhardt D."/>
            <person name="Oertli M."/>
            <person name="Naumann U."/>
            <person name="Petersen F."/>
            <person name="Wong J."/>
        </authorList>
    </citation>
    <scope>NUCLEOTIDE SEQUENCE</scope>
    <source>
        <strain evidence="7">GSM-AAB239-AS_SAM_17_03QT</strain>
        <tissue evidence="7">Leaf</tissue>
    </source>
</reference>
<dbReference type="InterPro" id="IPR018972">
    <property type="entry name" value="Sas10_C_dom"/>
</dbReference>
<feature type="region of interest" description="Disordered" evidence="5">
    <location>
        <begin position="632"/>
        <end position="683"/>
    </location>
</feature>
<feature type="region of interest" description="Disordered" evidence="5">
    <location>
        <begin position="501"/>
        <end position="521"/>
    </location>
</feature>